<protein>
    <submittedName>
        <fullName evidence="1">Uncharacterized protein</fullName>
    </submittedName>
</protein>
<dbReference type="EMBL" id="CP040078">
    <property type="protein sequence ID" value="QCP53659.1"/>
    <property type="molecule type" value="Genomic_DNA"/>
</dbReference>
<sequence length="226" mass="24969">MCFASVLIKFVIRISDSEEAADNDGLVGAENACPSFHKWGASNKHIKRLYWRGTMKTLRLNRSVWSTSAIVFFCGLAASCAVDPSRAIPSTQSFTPEMTGVFDVAEMSDNRAGFLRLTTAFSPDGKSGTLVYDYANGTPSMYVKLDGCESYTRHILPGIMHDDAAIEQEIREVRCHSSGSIWRVAIFRKGESRAPVSASMKVATGYEFVFTVPFTSTVEVRPRLKQ</sequence>
<proteinExistence type="predicted"/>
<dbReference type="KEGG" id="tvl:FAZ95_32050"/>
<evidence type="ECO:0000313" key="2">
    <source>
        <dbReference type="Proteomes" id="UP000298656"/>
    </source>
</evidence>
<dbReference type="RefSeq" id="WP_137336428.1">
    <property type="nucleotide sequence ID" value="NZ_CP040078.1"/>
</dbReference>
<gene>
    <name evidence="1" type="ORF">FAZ95_32050</name>
</gene>
<accession>A0A4P8J4H1</accession>
<evidence type="ECO:0000313" key="1">
    <source>
        <dbReference type="EMBL" id="QCP53659.1"/>
    </source>
</evidence>
<keyword evidence="2" id="KW-1185">Reference proteome</keyword>
<dbReference type="Proteomes" id="UP000298656">
    <property type="component" value="Chromosome 2"/>
</dbReference>
<dbReference type="OrthoDB" id="9094361at2"/>
<reference evidence="1 2" key="1">
    <citation type="submission" date="2019-05" db="EMBL/GenBank/DDBJ databases">
        <title>Burkholderia sp. DHOD12, isolated from subtropical forest soil.</title>
        <authorList>
            <person name="Gao Z.-H."/>
            <person name="Qiu L.-H."/>
        </authorList>
    </citation>
    <scope>NUCLEOTIDE SEQUENCE [LARGE SCALE GENOMIC DNA]</scope>
    <source>
        <strain evidence="1 2">DHOD12</strain>
    </source>
</reference>
<dbReference type="AlphaFoldDB" id="A0A4P8J4H1"/>
<organism evidence="1 2">
    <name type="scientific">Trinickia violacea</name>
    <dbReference type="NCBI Taxonomy" id="2571746"/>
    <lineage>
        <taxon>Bacteria</taxon>
        <taxon>Pseudomonadati</taxon>
        <taxon>Pseudomonadota</taxon>
        <taxon>Betaproteobacteria</taxon>
        <taxon>Burkholderiales</taxon>
        <taxon>Burkholderiaceae</taxon>
        <taxon>Trinickia</taxon>
    </lineage>
</organism>
<name>A0A4P8J4H1_9BURK</name>